<organism evidence="1 2">
    <name type="scientific">Acaulospora colombiana</name>
    <dbReference type="NCBI Taxonomy" id="27376"/>
    <lineage>
        <taxon>Eukaryota</taxon>
        <taxon>Fungi</taxon>
        <taxon>Fungi incertae sedis</taxon>
        <taxon>Mucoromycota</taxon>
        <taxon>Glomeromycotina</taxon>
        <taxon>Glomeromycetes</taxon>
        <taxon>Diversisporales</taxon>
        <taxon>Acaulosporaceae</taxon>
        <taxon>Acaulospora</taxon>
    </lineage>
</organism>
<comment type="caution">
    <text evidence="1">The sequence shown here is derived from an EMBL/GenBank/DDBJ whole genome shotgun (WGS) entry which is preliminary data.</text>
</comment>
<sequence>MSLASPDVDIEDSSESTNAASAFSEKAPNTSVSSSGARAIDVINIFDFDGTLFASPHPNPKLWKSSFIGLLKNNKLYKGWYQSKRSLDFGEEARSQAWNSWWNEKVVDLVRKSMERSTSLTVLLTGRQYSEFHEIITDMTSKKGLVFDIMGFKPDQNVLHWNLYYNSAIIKKVGREKYERLSSTNTIIKKPVTTKNFKISFIEDLISHHPSSKSIFMWDDREHHVQAFRSLLNDLRGQGKIRKGGVDHVTLKMRYFDRVKEREIVTDIIESHNKNWACGTLSNYYLPQIELIREVEYVGIYFDYQAIRFLRRHFSPPNRYFHNRRGRQMNHRWNFDEPYLFVRRRPISQEILGCCSSNRKHYVVMKVVAKGMFRNCVYCLKVVNQDSNDSGKSGIPHNSIFNHFNTTFIMLAFDQSTVDGFPDRPEDIEPSRWIPISDDQQVVVRGFIGKSFLTNYREVDASAQGSSSEDA</sequence>
<accession>A0ACA9MI38</accession>
<name>A0ACA9MI38_9GLOM</name>
<proteinExistence type="predicted"/>
<dbReference type="EMBL" id="CAJVPT010012106">
    <property type="protein sequence ID" value="CAG8584917.1"/>
    <property type="molecule type" value="Genomic_DNA"/>
</dbReference>
<gene>
    <name evidence="1" type="ORF">ACOLOM_LOCUS6104</name>
</gene>
<evidence type="ECO:0000313" key="1">
    <source>
        <dbReference type="EMBL" id="CAG8584917.1"/>
    </source>
</evidence>
<evidence type="ECO:0000313" key="2">
    <source>
        <dbReference type="Proteomes" id="UP000789525"/>
    </source>
</evidence>
<reference evidence="1" key="1">
    <citation type="submission" date="2021-06" db="EMBL/GenBank/DDBJ databases">
        <authorList>
            <person name="Kallberg Y."/>
            <person name="Tangrot J."/>
            <person name="Rosling A."/>
        </authorList>
    </citation>
    <scope>NUCLEOTIDE SEQUENCE</scope>
    <source>
        <strain evidence="1">CL356</strain>
    </source>
</reference>
<dbReference type="Proteomes" id="UP000789525">
    <property type="component" value="Unassembled WGS sequence"/>
</dbReference>
<protein>
    <submittedName>
        <fullName evidence="1">13732_t:CDS:1</fullName>
    </submittedName>
</protein>
<keyword evidence="2" id="KW-1185">Reference proteome</keyword>